<dbReference type="Proteomes" id="UP000035740">
    <property type="component" value="Unassembled WGS sequence"/>
</dbReference>
<comment type="subcellular location">
    <subcellularLocation>
        <location evidence="1">Golgi apparatus membrane</location>
        <topology evidence="1">Single-pass type II membrane protein</topology>
    </subcellularLocation>
</comment>
<dbReference type="OMA" id="ASLPNWY"/>
<evidence type="ECO:0000256" key="3">
    <source>
        <dbReference type="ARBA" id="ARBA00022676"/>
    </source>
</evidence>
<organism evidence="8 9">
    <name type="scientific">Beta vulgaris subsp. vulgaris</name>
    <name type="common">Beet</name>
    <dbReference type="NCBI Taxonomy" id="3555"/>
    <lineage>
        <taxon>Eukaryota</taxon>
        <taxon>Viridiplantae</taxon>
        <taxon>Streptophyta</taxon>
        <taxon>Embryophyta</taxon>
        <taxon>Tracheophyta</taxon>
        <taxon>Spermatophyta</taxon>
        <taxon>Magnoliopsida</taxon>
        <taxon>eudicotyledons</taxon>
        <taxon>Gunneridae</taxon>
        <taxon>Pentapetalae</taxon>
        <taxon>Caryophyllales</taxon>
        <taxon>Chenopodiaceae</taxon>
        <taxon>Betoideae</taxon>
        <taxon>Beta</taxon>
    </lineage>
</organism>
<feature type="region of interest" description="Disordered" evidence="6">
    <location>
        <begin position="1"/>
        <end position="33"/>
    </location>
</feature>
<dbReference type="KEGG" id="bvg:104906587"/>
<feature type="compositionally biased region" description="Low complexity" evidence="6">
    <location>
        <begin position="24"/>
        <end position="33"/>
    </location>
</feature>
<keyword evidence="4" id="KW-0735">Signal-anchor</keyword>
<dbReference type="GO" id="GO:0008378">
    <property type="term" value="F:galactosyltransferase activity"/>
    <property type="evidence" value="ECO:0007669"/>
    <property type="project" value="EnsemblPlants"/>
</dbReference>
<dbReference type="Pfam" id="PF03016">
    <property type="entry name" value="Exostosin_GT47"/>
    <property type="match status" value="1"/>
</dbReference>
<protein>
    <recommendedName>
        <fullName evidence="7">Exostosin GT47 domain-containing protein</fullName>
    </recommendedName>
</protein>
<dbReference type="AlphaFoldDB" id="A0A0J8BG27"/>
<sequence>MLPSTSLSSSSSPDHLIKKPKTPPKLLSPSSSSPDFTKPFTFSLLHPRTCLFFFILFLQLLLLSFSRHNPPSLSSSITPFSISNSSNPNFSPNSICEFGKFFVYDLPSQFNSDIYKNCDKLSPWGSRCEALSNSGFGKKSTGIQTIIPEKLSDAWYNTDQFASEILFHNRMLHHKCRTLDPESAAAYYIPFYAGLAVGKYLWSDYTSKHRDQHCEMMLNWVEKSYPYLNRSNGWDHFLVMGRITWDFRRSKDHDWGSKCIYMPLMRNITRLLIEKNPWDYFDIGVPYPTGFHPNSPNDVVLWQEFVRSRDRRSLFCFAGASRGSVVNDFRGVLLSQCRNSTESCRVVDCGGNSNKCVNGGTSEILETFLDSEFCLQPRGDSFTRRSIFDCMLAGSIPVFFWRRSAYFQYEWFLPGEPGSYSVFIHRDEVKNGTLVKSVLEKYSKDEVKKMRDKVVEFIPRFIYAKPNEGLGSVKDAIDIAVDGVLKRIKDQKEYDYKW</sequence>
<dbReference type="EMBL" id="KQ090240">
    <property type="protein sequence ID" value="KMS98948.1"/>
    <property type="molecule type" value="Genomic_DNA"/>
</dbReference>
<dbReference type="InterPro" id="IPR040911">
    <property type="entry name" value="Exostosin_GT47"/>
</dbReference>
<feature type="domain" description="Exostosin GT47" evidence="7">
    <location>
        <begin position="96"/>
        <end position="439"/>
    </location>
</feature>
<gene>
    <name evidence="8" type="ORF">BVRB_3g067490</name>
</gene>
<feature type="compositionally biased region" description="Low complexity" evidence="6">
    <location>
        <begin position="1"/>
        <end position="13"/>
    </location>
</feature>
<dbReference type="PANTHER" id="PTHR11062">
    <property type="entry name" value="EXOSTOSIN HEPARAN SULFATE GLYCOSYLTRANSFERASE -RELATED"/>
    <property type="match status" value="1"/>
</dbReference>
<keyword evidence="9" id="KW-1185">Reference proteome</keyword>
<reference evidence="8 9" key="1">
    <citation type="journal article" date="2014" name="Nature">
        <title>The genome of the recently domesticated crop plant sugar beet (Beta vulgaris).</title>
        <authorList>
            <person name="Dohm J.C."/>
            <person name="Minoche A.E."/>
            <person name="Holtgrawe D."/>
            <person name="Capella-Gutierrez S."/>
            <person name="Zakrzewski F."/>
            <person name="Tafer H."/>
            <person name="Rupp O."/>
            <person name="Sorensen T.R."/>
            <person name="Stracke R."/>
            <person name="Reinhardt R."/>
            <person name="Goesmann A."/>
            <person name="Kraft T."/>
            <person name="Schulz B."/>
            <person name="Stadler P.F."/>
            <person name="Schmidt T."/>
            <person name="Gabaldon T."/>
            <person name="Lehrach H."/>
            <person name="Weisshaar B."/>
            <person name="Himmelbauer H."/>
        </authorList>
    </citation>
    <scope>NUCLEOTIDE SEQUENCE [LARGE SCALE GENOMIC DNA]</scope>
    <source>
        <tissue evidence="8">Taproot</tissue>
    </source>
</reference>
<evidence type="ECO:0000256" key="2">
    <source>
        <dbReference type="ARBA" id="ARBA00010271"/>
    </source>
</evidence>
<dbReference type="PANTHER" id="PTHR11062:SF214">
    <property type="entry name" value="XYLOGLUCAN GALACTOSYLTRANSFERASE XLT2"/>
    <property type="match status" value="1"/>
</dbReference>
<evidence type="ECO:0000313" key="9">
    <source>
        <dbReference type="Proteomes" id="UP000035740"/>
    </source>
</evidence>
<evidence type="ECO:0000256" key="6">
    <source>
        <dbReference type="SAM" id="MobiDB-lite"/>
    </source>
</evidence>
<keyword evidence="3" id="KW-0328">Glycosyltransferase</keyword>
<evidence type="ECO:0000256" key="4">
    <source>
        <dbReference type="ARBA" id="ARBA00022968"/>
    </source>
</evidence>
<dbReference type="GO" id="GO:0009969">
    <property type="term" value="P:xyloglucan biosynthetic process"/>
    <property type="evidence" value="ECO:0007669"/>
    <property type="project" value="EnsemblPlants"/>
</dbReference>
<keyword evidence="4" id="KW-0812">Transmembrane</keyword>
<evidence type="ECO:0000256" key="5">
    <source>
        <dbReference type="ARBA" id="ARBA00023034"/>
    </source>
</evidence>
<keyword evidence="3" id="KW-0808">Transferase</keyword>
<comment type="similarity">
    <text evidence="2">Belongs to the glycosyltransferase 47 family.</text>
</comment>
<accession>A0A0J8BG27</accession>
<name>A0A0J8BG27_BETVV</name>
<evidence type="ECO:0000313" key="8">
    <source>
        <dbReference type="EMBL" id="KMS98948.1"/>
    </source>
</evidence>
<dbReference type="eggNOG" id="KOG1021">
    <property type="taxonomic scope" value="Eukaryota"/>
</dbReference>
<dbReference type="OrthoDB" id="1924787at2759"/>
<evidence type="ECO:0000256" key="1">
    <source>
        <dbReference type="ARBA" id="ARBA00004323"/>
    </source>
</evidence>
<dbReference type="InterPro" id="IPR004263">
    <property type="entry name" value="Exostosin"/>
</dbReference>
<evidence type="ECO:0000259" key="7">
    <source>
        <dbReference type="Pfam" id="PF03016"/>
    </source>
</evidence>
<dbReference type="GO" id="GO:0000139">
    <property type="term" value="C:Golgi membrane"/>
    <property type="evidence" value="ECO:0007669"/>
    <property type="project" value="UniProtKB-SubCell"/>
</dbReference>
<dbReference type="Gramene" id="KMS98948">
    <property type="protein sequence ID" value="KMS98948"/>
    <property type="gene ID" value="BVRB_3g067490"/>
</dbReference>
<keyword evidence="5" id="KW-0333">Golgi apparatus</keyword>
<proteinExistence type="inferred from homology"/>